<dbReference type="Proteomes" id="UP000260758">
    <property type="component" value="Unassembled WGS sequence"/>
</dbReference>
<accession>A0A3E4YLS0</accession>
<evidence type="ECO:0000313" key="2">
    <source>
        <dbReference type="Proteomes" id="UP000260758"/>
    </source>
</evidence>
<evidence type="ECO:0000313" key="1">
    <source>
        <dbReference type="EMBL" id="RGM75492.1"/>
    </source>
</evidence>
<dbReference type="EMBL" id="QSTP01000001">
    <property type="protein sequence ID" value="RGM75492.1"/>
    <property type="molecule type" value="Genomic_DNA"/>
</dbReference>
<dbReference type="RefSeq" id="WP_117718251.1">
    <property type="nucleotide sequence ID" value="NZ_QSTP01000001.1"/>
</dbReference>
<dbReference type="AlphaFoldDB" id="A0A3E4YLS0"/>
<proteinExistence type="predicted"/>
<gene>
    <name evidence="1" type="ORF">DXB99_02915</name>
</gene>
<protein>
    <submittedName>
        <fullName evidence="1">Uncharacterized protein</fullName>
    </submittedName>
</protein>
<name>A0A3E4YLS0_9FIRM</name>
<reference evidence="1 2" key="1">
    <citation type="submission" date="2018-08" db="EMBL/GenBank/DDBJ databases">
        <title>A genome reference for cultivated species of the human gut microbiota.</title>
        <authorList>
            <person name="Zou Y."/>
            <person name="Xue W."/>
            <person name="Luo G."/>
        </authorList>
    </citation>
    <scope>NUCLEOTIDE SEQUENCE [LARGE SCALE GENOMIC DNA]</scope>
    <source>
        <strain evidence="1 2">OM07-13</strain>
    </source>
</reference>
<sequence length="83" mass="9867">MLHFKEDNYTREYLIKKALQKARRKYIEAEIELNNLYDFLYDINADLEVPTDAENADTLEEAINCFVQYGEYNIDGILKELKL</sequence>
<organism evidence="1 2">
    <name type="scientific">Agathobacter rectalis</name>
    <dbReference type="NCBI Taxonomy" id="39491"/>
    <lineage>
        <taxon>Bacteria</taxon>
        <taxon>Bacillati</taxon>
        <taxon>Bacillota</taxon>
        <taxon>Clostridia</taxon>
        <taxon>Lachnospirales</taxon>
        <taxon>Lachnospiraceae</taxon>
        <taxon>Agathobacter</taxon>
    </lineage>
</organism>
<comment type="caution">
    <text evidence="1">The sequence shown here is derived from an EMBL/GenBank/DDBJ whole genome shotgun (WGS) entry which is preliminary data.</text>
</comment>